<feature type="transmembrane region" description="Helical" evidence="1">
    <location>
        <begin position="200"/>
        <end position="216"/>
    </location>
</feature>
<dbReference type="Proteomes" id="UP000285278">
    <property type="component" value="Unassembled WGS sequence"/>
</dbReference>
<evidence type="ECO:0008006" key="4">
    <source>
        <dbReference type="Google" id="ProtNLM"/>
    </source>
</evidence>
<proteinExistence type="predicted"/>
<accession>A0A418QA15</accession>
<feature type="transmembrane region" description="Helical" evidence="1">
    <location>
        <begin position="262"/>
        <end position="286"/>
    </location>
</feature>
<evidence type="ECO:0000313" key="2">
    <source>
        <dbReference type="EMBL" id="RIX36854.1"/>
    </source>
</evidence>
<dbReference type="RefSeq" id="WP_119664163.1">
    <property type="nucleotide sequence ID" value="NZ_CP083647.1"/>
</dbReference>
<dbReference type="STRING" id="1451189.CFAL_09885"/>
<feature type="transmembrane region" description="Helical" evidence="1">
    <location>
        <begin position="94"/>
        <end position="115"/>
    </location>
</feature>
<evidence type="ECO:0000256" key="1">
    <source>
        <dbReference type="SAM" id="Phobius"/>
    </source>
</evidence>
<protein>
    <recommendedName>
        <fullName evidence="4">Type VII secretion integral membrane protein EccD</fullName>
    </recommendedName>
</protein>
<keyword evidence="3" id="KW-1185">Reference proteome</keyword>
<feature type="transmembrane region" description="Helical" evidence="1">
    <location>
        <begin position="322"/>
        <end position="348"/>
    </location>
</feature>
<feature type="transmembrane region" description="Helical" evidence="1">
    <location>
        <begin position="144"/>
        <end position="163"/>
    </location>
</feature>
<dbReference type="InterPro" id="IPR024962">
    <property type="entry name" value="YukD-like"/>
</dbReference>
<keyword evidence="1" id="KW-0472">Membrane</keyword>
<dbReference type="OrthoDB" id="4425136at2"/>
<organism evidence="2 3">
    <name type="scientific">Corynebacterium falsenii</name>
    <dbReference type="NCBI Taxonomy" id="108486"/>
    <lineage>
        <taxon>Bacteria</taxon>
        <taxon>Bacillati</taxon>
        <taxon>Actinomycetota</taxon>
        <taxon>Actinomycetes</taxon>
        <taxon>Mycobacteriales</taxon>
        <taxon>Corynebacteriaceae</taxon>
        <taxon>Corynebacterium</taxon>
    </lineage>
</organism>
<feature type="transmembrane region" description="Helical" evidence="1">
    <location>
        <begin position="169"/>
        <end position="193"/>
    </location>
</feature>
<sequence length="392" mass="40270">MLALSISVPSKGTTINAAIADHVPVAELIPHLVEPQPGEHWVLHRAIGQVRPEHTLAQAGVQPGELLTLAVAQAPAPPQEAVEELTGPVGLNPATWVAALIVSLFSVASAAVFAARTSGIGWRPIDVPQVLPWQSPTHPLMSSAVLGITALAALACAAASLHIRNFHLLAAVLGFGAGLHINVLCAAVCAALLVWRSGPVRIWCVVVAVFAALNVWPGFTLALALVALAYSGQMAIGIAGIRLPKVPATGVFHPPTATRAGAVVAVHSAIVVALCCVILACVVQIAPWGAPLDGWTCALLIVLAVMGLSARSTRPVHAVAVASTSALILLWLALHVPWGVAVLVLVGLPAVRISSPTVGRVVDWIEALAFCAAIPLALEQTGVFDAIRGIGS</sequence>
<keyword evidence="1" id="KW-1133">Transmembrane helix</keyword>
<keyword evidence="1" id="KW-0812">Transmembrane</keyword>
<dbReference type="Pfam" id="PF08817">
    <property type="entry name" value="YukD"/>
    <property type="match status" value="1"/>
</dbReference>
<feature type="transmembrane region" description="Helical" evidence="1">
    <location>
        <begin position="292"/>
        <end position="310"/>
    </location>
</feature>
<name>A0A418QA15_9CORY</name>
<evidence type="ECO:0000313" key="3">
    <source>
        <dbReference type="Proteomes" id="UP000285278"/>
    </source>
</evidence>
<dbReference type="AlphaFoldDB" id="A0A418QA15"/>
<gene>
    <name evidence="2" type="ORF">D3M95_01220</name>
</gene>
<comment type="caution">
    <text evidence="2">The sequence shown here is derived from an EMBL/GenBank/DDBJ whole genome shotgun (WGS) entry which is preliminary data.</text>
</comment>
<dbReference type="EMBL" id="QXJK01000001">
    <property type="protein sequence ID" value="RIX36854.1"/>
    <property type="molecule type" value="Genomic_DNA"/>
</dbReference>
<reference evidence="2 3" key="1">
    <citation type="submission" date="2018-09" db="EMBL/GenBank/DDBJ databases">
        <title>Optimization and identification of Corynebacterium falsenii FN1-14 from fish paste.</title>
        <authorList>
            <person name="Daroonpunt R."/>
            <person name="Tanasupawat S."/>
        </authorList>
    </citation>
    <scope>NUCLEOTIDE SEQUENCE [LARGE SCALE GENOMIC DNA]</scope>
    <source>
        <strain evidence="2 3">FN1-14</strain>
    </source>
</reference>